<protein>
    <submittedName>
        <fullName evidence="2">Uncharacterized protein</fullName>
    </submittedName>
</protein>
<feature type="compositionally biased region" description="Basic residues" evidence="1">
    <location>
        <begin position="9"/>
        <end position="18"/>
    </location>
</feature>
<comment type="caution">
    <text evidence="2">The sequence shown here is derived from an EMBL/GenBank/DDBJ whole genome shotgun (WGS) entry which is preliminary data.</text>
</comment>
<feature type="region of interest" description="Disordered" evidence="1">
    <location>
        <begin position="348"/>
        <end position="427"/>
    </location>
</feature>
<feature type="region of interest" description="Disordered" evidence="1">
    <location>
        <begin position="75"/>
        <end position="107"/>
    </location>
</feature>
<evidence type="ECO:0000313" key="3">
    <source>
        <dbReference type="Proteomes" id="UP001215598"/>
    </source>
</evidence>
<organism evidence="2 3">
    <name type="scientific">Mycena metata</name>
    <dbReference type="NCBI Taxonomy" id="1033252"/>
    <lineage>
        <taxon>Eukaryota</taxon>
        <taxon>Fungi</taxon>
        <taxon>Dikarya</taxon>
        <taxon>Basidiomycota</taxon>
        <taxon>Agaricomycotina</taxon>
        <taxon>Agaricomycetes</taxon>
        <taxon>Agaricomycetidae</taxon>
        <taxon>Agaricales</taxon>
        <taxon>Marasmiineae</taxon>
        <taxon>Mycenaceae</taxon>
        <taxon>Mycena</taxon>
    </lineage>
</organism>
<keyword evidence="3" id="KW-1185">Reference proteome</keyword>
<gene>
    <name evidence="2" type="ORF">B0H16DRAFT_1739637</name>
</gene>
<dbReference type="EMBL" id="JARKIB010000257">
    <property type="protein sequence ID" value="KAJ7719040.1"/>
    <property type="molecule type" value="Genomic_DNA"/>
</dbReference>
<sequence>MALEPGKPTRQKRSRKKEGVKPGRVSWIHGTKLKFFASRADEWKAASEADGPTLASLYTKVTNLYGPKYGYDMADGDDLDTDVEDPTDPDAKIPGSEKLSEEEEAELSAKQDMVRKRIAVWYCRTYHQVDERDKNLFADVLVGLENTGPGCPHKAQPPHYYSRNYYEERVKSRFNAAWAVEAQRAKDLELEKGPSEIKIRNKITRLVYEGESEAWELTRSETRVQTAEEMNAVLKNAVYYLDPLAEAIAQKFGLNCSILLCGPMGDRGGVIKVRSVHAGRTQGLAPRKWFQLDPMGYEAAEKSMIKFSERCFSEEECRTRTMGVEQTTAALTVMGSAGVDGALASTSGVVSASTSGGTSDAIASTSGAGRAARGDAPAAAPTSGVVLGSSGGGGASGIGGGTPGAVGGQATPEPEPPVGEGGGGEDESQAVLHEVWKPSEGETERWTPELNKVFGVFATAKEELGPVWGTCVRAWVDLEAVSGFDNKGGQLTTDKQPKEIKDFIRGGCRWYIPKHLGDRLGSKTIPNLYVAQWWEWWGVIQPEEGRDGQAWRRCMGVLGLCKENQDGRSYARSRV</sequence>
<evidence type="ECO:0000256" key="1">
    <source>
        <dbReference type="SAM" id="MobiDB-lite"/>
    </source>
</evidence>
<proteinExistence type="predicted"/>
<feature type="region of interest" description="Disordered" evidence="1">
    <location>
        <begin position="1"/>
        <end position="24"/>
    </location>
</feature>
<evidence type="ECO:0000313" key="2">
    <source>
        <dbReference type="EMBL" id="KAJ7719040.1"/>
    </source>
</evidence>
<name>A0AAD7HFJ2_9AGAR</name>
<reference evidence="2" key="1">
    <citation type="submission" date="2023-03" db="EMBL/GenBank/DDBJ databases">
        <title>Massive genome expansion in bonnet fungi (Mycena s.s.) driven by repeated elements and novel gene families across ecological guilds.</title>
        <authorList>
            <consortium name="Lawrence Berkeley National Laboratory"/>
            <person name="Harder C.B."/>
            <person name="Miyauchi S."/>
            <person name="Viragh M."/>
            <person name="Kuo A."/>
            <person name="Thoen E."/>
            <person name="Andreopoulos B."/>
            <person name="Lu D."/>
            <person name="Skrede I."/>
            <person name="Drula E."/>
            <person name="Henrissat B."/>
            <person name="Morin E."/>
            <person name="Kohler A."/>
            <person name="Barry K."/>
            <person name="LaButti K."/>
            <person name="Morin E."/>
            <person name="Salamov A."/>
            <person name="Lipzen A."/>
            <person name="Mereny Z."/>
            <person name="Hegedus B."/>
            <person name="Baldrian P."/>
            <person name="Stursova M."/>
            <person name="Weitz H."/>
            <person name="Taylor A."/>
            <person name="Grigoriev I.V."/>
            <person name="Nagy L.G."/>
            <person name="Martin F."/>
            <person name="Kauserud H."/>
        </authorList>
    </citation>
    <scope>NUCLEOTIDE SEQUENCE</scope>
    <source>
        <strain evidence="2">CBHHK182m</strain>
    </source>
</reference>
<feature type="compositionally biased region" description="Gly residues" evidence="1">
    <location>
        <begin position="389"/>
        <end position="407"/>
    </location>
</feature>
<dbReference type="Proteomes" id="UP001215598">
    <property type="component" value="Unassembled WGS sequence"/>
</dbReference>
<feature type="compositionally biased region" description="Low complexity" evidence="1">
    <location>
        <begin position="348"/>
        <end position="388"/>
    </location>
</feature>
<feature type="compositionally biased region" description="Acidic residues" evidence="1">
    <location>
        <begin position="75"/>
        <end position="88"/>
    </location>
</feature>
<dbReference type="AlphaFoldDB" id="A0AAD7HFJ2"/>
<accession>A0AAD7HFJ2</accession>